<dbReference type="Pfam" id="PF03960">
    <property type="entry name" value="ArsC"/>
    <property type="match status" value="1"/>
</dbReference>
<evidence type="ECO:0000313" key="4">
    <source>
        <dbReference type="Proteomes" id="UP001144347"/>
    </source>
</evidence>
<evidence type="ECO:0000313" key="3">
    <source>
        <dbReference type="EMBL" id="MCZ4242603.1"/>
    </source>
</evidence>
<dbReference type="Gene3D" id="3.40.30.10">
    <property type="entry name" value="Glutaredoxin"/>
    <property type="match status" value="1"/>
</dbReference>
<dbReference type="SUPFAM" id="SSF52833">
    <property type="entry name" value="Thioredoxin-like"/>
    <property type="match status" value="1"/>
</dbReference>
<dbReference type="NCBIfam" id="TIGR01617">
    <property type="entry name" value="arsC_related"/>
    <property type="match status" value="1"/>
</dbReference>
<organism evidence="3 4">
    <name type="scientific">Pedobacter punctiformis</name>
    <dbReference type="NCBI Taxonomy" id="3004097"/>
    <lineage>
        <taxon>Bacteria</taxon>
        <taxon>Pseudomonadati</taxon>
        <taxon>Bacteroidota</taxon>
        <taxon>Sphingobacteriia</taxon>
        <taxon>Sphingobacteriales</taxon>
        <taxon>Sphingobacteriaceae</taxon>
        <taxon>Pedobacter</taxon>
    </lineage>
</organism>
<dbReference type="PROSITE" id="PS51353">
    <property type="entry name" value="ARSC"/>
    <property type="match status" value="1"/>
</dbReference>
<proteinExistence type="inferred from homology"/>
<reference evidence="3" key="1">
    <citation type="submission" date="2022-12" db="EMBL/GenBank/DDBJ databases">
        <title>Genome sequence of HCMS5-2.</title>
        <authorList>
            <person name="Woo H."/>
        </authorList>
    </citation>
    <scope>NUCLEOTIDE SEQUENCE</scope>
    <source>
        <strain evidence="3">HCMS5-2</strain>
    </source>
</reference>
<dbReference type="PANTHER" id="PTHR30041">
    <property type="entry name" value="ARSENATE REDUCTASE"/>
    <property type="match status" value="1"/>
</dbReference>
<dbReference type="InterPro" id="IPR006660">
    <property type="entry name" value="Arsenate_reductase-like"/>
</dbReference>
<evidence type="ECO:0000256" key="2">
    <source>
        <dbReference type="PROSITE-ProRule" id="PRU01282"/>
    </source>
</evidence>
<gene>
    <name evidence="3" type="ORF">O0955_01180</name>
</gene>
<comment type="caution">
    <text evidence="3">The sequence shown here is derived from an EMBL/GenBank/DDBJ whole genome shotgun (WGS) entry which is preliminary data.</text>
</comment>
<dbReference type="RefSeq" id="WP_269425698.1">
    <property type="nucleotide sequence ID" value="NZ_JAPWGM010000001.1"/>
</dbReference>
<dbReference type="PANTHER" id="PTHR30041:SF8">
    <property type="entry name" value="PROTEIN YFFB"/>
    <property type="match status" value="1"/>
</dbReference>
<name>A0ABT4L3V9_9SPHI</name>
<dbReference type="InterPro" id="IPR006504">
    <property type="entry name" value="Tscrpt_reg_Spx/MgsR"/>
</dbReference>
<dbReference type="InterPro" id="IPR036249">
    <property type="entry name" value="Thioredoxin-like_sf"/>
</dbReference>
<keyword evidence="4" id="KW-1185">Reference proteome</keyword>
<sequence length="115" mass="13256">MIVYGIPNCNTVKKALDWLKENKIEFEFHDFKKKGITADKLNAWCAVFGWETVLNRKGLTWKKLTKEEQAKIDNQDLAIAYLINNTSAIKRPVVEKNGHAILISFDEVNYTQTLL</sequence>
<dbReference type="Proteomes" id="UP001144347">
    <property type="component" value="Unassembled WGS sequence"/>
</dbReference>
<dbReference type="EMBL" id="JAPWGM010000001">
    <property type="protein sequence ID" value="MCZ4242603.1"/>
    <property type="molecule type" value="Genomic_DNA"/>
</dbReference>
<accession>A0ABT4L3V9</accession>
<comment type="similarity">
    <text evidence="1 2">Belongs to the ArsC family.</text>
</comment>
<evidence type="ECO:0000256" key="1">
    <source>
        <dbReference type="ARBA" id="ARBA00007198"/>
    </source>
</evidence>
<protein>
    <submittedName>
        <fullName evidence="3">Spx/MgsR family RNA polymerase-binding regulatory protein</fullName>
    </submittedName>
</protein>